<dbReference type="FunFam" id="3.40.50.1220:FF:000001">
    <property type="entry name" value="Electron transfer flavoprotein, alpha subunit"/>
    <property type="match status" value="1"/>
</dbReference>
<dbReference type="PANTHER" id="PTHR43153:SF1">
    <property type="entry name" value="ELECTRON TRANSFER FLAVOPROTEIN SUBUNIT ALPHA, MITOCHONDRIAL"/>
    <property type="match status" value="1"/>
</dbReference>
<dbReference type="InterPro" id="IPR029035">
    <property type="entry name" value="DHS-like_NAD/FAD-binding_dom"/>
</dbReference>
<dbReference type="OrthoDB" id="1715808at2759"/>
<dbReference type="Proteomes" id="UP000678499">
    <property type="component" value="Unassembled WGS sequence"/>
</dbReference>
<dbReference type="Gene3D" id="3.40.50.620">
    <property type="entry name" value="HUPs"/>
    <property type="match status" value="1"/>
</dbReference>
<name>A0A7R9BUE3_9CRUS</name>
<dbReference type="CDD" id="cd01715">
    <property type="entry name" value="ETF_alpha"/>
    <property type="match status" value="1"/>
</dbReference>
<feature type="compositionally biased region" description="Basic and acidic residues" evidence="8">
    <location>
        <begin position="899"/>
        <end position="917"/>
    </location>
</feature>
<dbReference type="SMART" id="SM00893">
    <property type="entry name" value="ETF"/>
    <property type="match status" value="1"/>
</dbReference>
<dbReference type="InterPro" id="IPR014729">
    <property type="entry name" value="Rossmann-like_a/b/a_fold"/>
</dbReference>
<dbReference type="EMBL" id="CAJPEX010002399">
    <property type="protein sequence ID" value="CAG0920929.1"/>
    <property type="molecule type" value="Genomic_DNA"/>
</dbReference>
<gene>
    <name evidence="10" type="ORF">NMOB1V02_LOCUS8434</name>
</gene>
<dbReference type="GO" id="GO:0009055">
    <property type="term" value="F:electron transfer activity"/>
    <property type="evidence" value="ECO:0007669"/>
    <property type="project" value="InterPro"/>
</dbReference>
<accession>A0A7R9BUE3</accession>
<evidence type="ECO:0000256" key="1">
    <source>
        <dbReference type="ARBA" id="ARBA00001974"/>
    </source>
</evidence>
<sequence>MSPTNISVSRLRETYDSTSSERERISSIRAGVRIFLSSSANPLEAGFKLLMSQRVPDQCLEFSRYIVGSVLDCLVEIRRQKKEGCLGKGRRDEVFKFFCGGTYFSFLSKACLAFGLKENGQDLTEAVVRLRKNQQHKQAAMWIVHLGLQDFFDPDVMIRELMACRSVEELKSYVMCSEQTRRSAIELIDPLLKDFACGKNASCQPEDKEYKKSLKKLLVSCCEMKDFSLYERCPGLRFSQTVDALRFCVISTFRQKSMCKSDVFIISALEAFSDLVQCAVNSDPEVAEWLVEHLDGMTLHNEAAKWSKFYFVRPKKVSLAFDVACKRFDDGLQSKILVADLGDYYPLKIGIKNVKWVDSEEKLLQALNRIEENRLVGLDGEWTTTDFGGSIPIALFQMAIPDAVFLLDILALRESLKGAGGEHLMRIFTSPSIIKLGFSMKDDMAHLEELSAVFHDLEGRVCHLFDFLDMTKNDDVFGVPVKPGLSKTYTSIFFKKMPRGERLGGLTNLVRIFLGKPLDKREQKSNWERRPLRMEQIEYAVTLGVETSKIGTVTKAQASLKNEKPSAEPIKKAVSKNSTVEVSNVQDKSIGISGKSLSSTTIESIVQDSVVSVSRRKSNEPPPPDGNKWRGLRFVADTMMQGAQVSPTGIKLSTKSTEEAVASAMNVVAEDTSVFVNRIDSPASDLNQWQGLKFVADTMLRGLGRVGSDRCLRLPQGIAKGLGTVAKFCRGYFKKHQISRIVQRTNEKGSSVIIKPTTKPTKKASSKKPAVQQKKHVQNAPSVAGPSNLLGHDEWSCVSAADWNLIRGLKFVADTMFQGLGHKLVSMGANCKILRNGEPHSKCMEYHQKEGRIILTAGKFSSQVGIYGCLHPPQRIEEGLKEIAKFCRSCHQKIHVSHPRREEKTVSSETASRKSTTEKGVLLSSTNATTSTVSHFPKYVFICDDTVTQLACRLQSLGVSEELAGAKQASSGKMHILLSMKKSTHKFQYKVNAVETEDQFREIIVVFSLPVKLPSGRFALFSALTGLAKELERKGYDVVLLPVDFGRFVPDCVKQCRILLHDGLANYNWANKGIHPTSTTTYPFRKCEKLSIFLASEMLCRSTISRVLSVRGSTASAKRFQGTLVIAEHDNAALSAITLNTITAAKQLGQEVTCLVAGDGCGPVVDQVSKIADVKKLMVADGPAFKGFLPESLTPLVLACQNQFKFTHILCGASTFGKGILPRIAAKLDVNPISDIVAVKSPDTFVRTIYAGNAVQTLQSLDPVKVVSVRGTAFEAAASEGGSAAKEDCPSGDYASKSSSYVKSEIHKSGRPELAGAKIVISGGRGMKNGENFQMLYDLADKIGGAAVGASRAAVDAGFVPNDMQVGQTGKIVAPELYIAVGISGAIQHLAGMKDSKTIVAINKDPEAPIFQVADFGLVADLFKAVPEMLQKV</sequence>
<keyword evidence="11" id="KW-1185">Reference proteome</keyword>
<evidence type="ECO:0000259" key="9">
    <source>
        <dbReference type="SMART" id="SM00893"/>
    </source>
</evidence>
<dbReference type="Gene3D" id="3.40.50.1220">
    <property type="entry name" value="TPP-binding domain"/>
    <property type="match status" value="1"/>
</dbReference>
<dbReference type="GO" id="GO:0005759">
    <property type="term" value="C:mitochondrial matrix"/>
    <property type="evidence" value="ECO:0007669"/>
    <property type="project" value="UniProtKB-SubCell"/>
</dbReference>
<keyword evidence="6" id="KW-0274">FAD</keyword>
<dbReference type="InterPro" id="IPR014730">
    <property type="entry name" value="ETF_a/b_N"/>
</dbReference>
<dbReference type="GO" id="GO:0033539">
    <property type="term" value="P:fatty acid beta-oxidation using acyl-CoA dehydrogenase"/>
    <property type="evidence" value="ECO:0007669"/>
    <property type="project" value="TreeGrafter"/>
</dbReference>
<dbReference type="InterPro" id="IPR018206">
    <property type="entry name" value="ETF_asu_C_CS"/>
</dbReference>
<evidence type="ECO:0000313" key="11">
    <source>
        <dbReference type="Proteomes" id="UP000678499"/>
    </source>
</evidence>
<dbReference type="InterPro" id="IPR012337">
    <property type="entry name" value="RNaseH-like_sf"/>
</dbReference>
<reference evidence="10" key="1">
    <citation type="submission" date="2020-11" db="EMBL/GenBank/DDBJ databases">
        <authorList>
            <person name="Tran Van P."/>
        </authorList>
    </citation>
    <scope>NUCLEOTIDE SEQUENCE</scope>
</reference>
<keyword evidence="7" id="KW-0249">Electron transport</keyword>
<dbReference type="GO" id="GO:0045251">
    <property type="term" value="C:electron transfer flavoprotein complex"/>
    <property type="evidence" value="ECO:0007669"/>
    <property type="project" value="UniProtKB-ARBA"/>
</dbReference>
<evidence type="ECO:0000256" key="5">
    <source>
        <dbReference type="ARBA" id="ARBA00022630"/>
    </source>
</evidence>
<dbReference type="GO" id="GO:0003676">
    <property type="term" value="F:nucleic acid binding"/>
    <property type="evidence" value="ECO:0007669"/>
    <property type="project" value="InterPro"/>
</dbReference>
<comment type="cofactor">
    <cofactor evidence="1">
        <name>FAD</name>
        <dbReference type="ChEBI" id="CHEBI:57692"/>
    </cofactor>
</comment>
<dbReference type="EMBL" id="OA884436">
    <property type="protein sequence ID" value="CAD7280777.1"/>
    <property type="molecule type" value="Genomic_DNA"/>
</dbReference>
<keyword evidence="4" id="KW-0813">Transport</keyword>
<dbReference type="InterPro" id="IPR036397">
    <property type="entry name" value="RNaseH_sf"/>
</dbReference>
<evidence type="ECO:0000256" key="7">
    <source>
        <dbReference type="ARBA" id="ARBA00022982"/>
    </source>
</evidence>
<dbReference type="GO" id="GO:0050660">
    <property type="term" value="F:flavin adenine dinucleotide binding"/>
    <property type="evidence" value="ECO:0007669"/>
    <property type="project" value="InterPro"/>
</dbReference>
<feature type="region of interest" description="Disordered" evidence="8">
    <location>
        <begin position="758"/>
        <end position="783"/>
    </location>
</feature>
<keyword evidence="5" id="KW-0285">Flavoprotein</keyword>
<dbReference type="FunFam" id="3.40.50.620:FF:000041">
    <property type="entry name" value="Electron transfer flavoprotein alpha subunit"/>
    <property type="match status" value="1"/>
</dbReference>
<dbReference type="GO" id="GO:0006139">
    <property type="term" value="P:nucleobase-containing compound metabolic process"/>
    <property type="evidence" value="ECO:0007669"/>
    <property type="project" value="InterPro"/>
</dbReference>
<dbReference type="Pfam" id="PF00766">
    <property type="entry name" value="ETF_alpha"/>
    <property type="match status" value="1"/>
</dbReference>
<dbReference type="InterPro" id="IPR014731">
    <property type="entry name" value="ETF_asu_C"/>
</dbReference>
<comment type="similarity">
    <text evidence="3">Belongs to the ETF alpha-subunit/FixB family.</text>
</comment>
<evidence type="ECO:0000256" key="3">
    <source>
        <dbReference type="ARBA" id="ARBA00005817"/>
    </source>
</evidence>
<dbReference type="Pfam" id="PF01612">
    <property type="entry name" value="DNA_pol_A_exo1"/>
    <property type="match status" value="1"/>
</dbReference>
<dbReference type="InterPro" id="IPR001308">
    <property type="entry name" value="ETF_a/FixB"/>
</dbReference>
<evidence type="ECO:0000256" key="2">
    <source>
        <dbReference type="ARBA" id="ARBA00004305"/>
    </source>
</evidence>
<dbReference type="SUPFAM" id="SSF53098">
    <property type="entry name" value="Ribonuclease H-like"/>
    <property type="match status" value="1"/>
</dbReference>
<feature type="domain" description="Electron transfer flavoprotein alpha/beta-subunit N-terminal" evidence="9">
    <location>
        <begin position="1123"/>
        <end position="1305"/>
    </location>
</feature>
<dbReference type="PANTHER" id="PTHR43153">
    <property type="entry name" value="ELECTRON TRANSFER FLAVOPROTEIN ALPHA"/>
    <property type="match status" value="1"/>
</dbReference>
<dbReference type="InterPro" id="IPR002562">
    <property type="entry name" value="3'-5'_exonuclease_dom"/>
</dbReference>
<protein>
    <recommendedName>
        <fullName evidence="9">Electron transfer flavoprotein alpha/beta-subunit N-terminal domain-containing protein</fullName>
    </recommendedName>
</protein>
<proteinExistence type="inferred from homology"/>
<dbReference type="GO" id="GO:0008408">
    <property type="term" value="F:3'-5' exonuclease activity"/>
    <property type="evidence" value="ECO:0007669"/>
    <property type="project" value="InterPro"/>
</dbReference>
<dbReference type="SUPFAM" id="SSF52467">
    <property type="entry name" value="DHS-like NAD/FAD-binding domain"/>
    <property type="match status" value="1"/>
</dbReference>
<dbReference type="PROSITE" id="PS00696">
    <property type="entry name" value="ETF_ALPHA"/>
    <property type="match status" value="1"/>
</dbReference>
<evidence type="ECO:0000256" key="8">
    <source>
        <dbReference type="SAM" id="MobiDB-lite"/>
    </source>
</evidence>
<evidence type="ECO:0000256" key="6">
    <source>
        <dbReference type="ARBA" id="ARBA00022827"/>
    </source>
</evidence>
<dbReference type="Pfam" id="PF01012">
    <property type="entry name" value="ETF"/>
    <property type="match status" value="1"/>
</dbReference>
<feature type="region of interest" description="Disordered" evidence="8">
    <location>
        <begin position="898"/>
        <end position="923"/>
    </location>
</feature>
<dbReference type="Gene3D" id="3.30.420.10">
    <property type="entry name" value="Ribonuclease H-like superfamily/Ribonuclease H"/>
    <property type="match status" value="1"/>
</dbReference>
<organism evidence="10">
    <name type="scientific">Notodromas monacha</name>
    <dbReference type="NCBI Taxonomy" id="399045"/>
    <lineage>
        <taxon>Eukaryota</taxon>
        <taxon>Metazoa</taxon>
        <taxon>Ecdysozoa</taxon>
        <taxon>Arthropoda</taxon>
        <taxon>Crustacea</taxon>
        <taxon>Oligostraca</taxon>
        <taxon>Ostracoda</taxon>
        <taxon>Podocopa</taxon>
        <taxon>Podocopida</taxon>
        <taxon>Cypridocopina</taxon>
        <taxon>Cypridoidea</taxon>
        <taxon>Cyprididae</taxon>
        <taxon>Notodromas</taxon>
    </lineage>
</organism>
<dbReference type="InterPro" id="IPR033947">
    <property type="entry name" value="ETF_alpha_N"/>
</dbReference>
<evidence type="ECO:0000313" key="10">
    <source>
        <dbReference type="EMBL" id="CAD7280777.1"/>
    </source>
</evidence>
<evidence type="ECO:0000256" key="4">
    <source>
        <dbReference type="ARBA" id="ARBA00022448"/>
    </source>
</evidence>
<comment type="subcellular location">
    <subcellularLocation>
        <location evidence="2">Mitochondrion matrix</location>
    </subcellularLocation>
</comment>
<dbReference type="SUPFAM" id="SSF52402">
    <property type="entry name" value="Adenine nucleotide alpha hydrolases-like"/>
    <property type="match status" value="1"/>
</dbReference>